<evidence type="ECO:0000256" key="1">
    <source>
        <dbReference type="SAM" id="MobiDB-lite"/>
    </source>
</evidence>
<dbReference type="EMBL" id="ML979137">
    <property type="protein sequence ID" value="KAF1914484.1"/>
    <property type="molecule type" value="Genomic_DNA"/>
</dbReference>
<keyword evidence="4" id="KW-1185">Reference proteome</keyword>
<feature type="compositionally biased region" description="Polar residues" evidence="1">
    <location>
        <begin position="81"/>
        <end position="91"/>
    </location>
</feature>
<feature type="region of interest" description="Disordered" evidence="1">
    <location>
        <begin position="81"/>
        <end position="104"/>
    </location>
</feature>
<sequence length="328" mass="35035">MAAPATTPSIADFFDPSRTDLPKIPFSELQQYWTKGDDSDLPWNLPRSSPTWTTLMKVTPLPDHIGPPPATTTLLKTVLGSTSLPSDTTSGVEDEPSSWQDGGEMSNGSKYAVAAATPVIVLGIIGMGWFFMRKRRRQRRAIIAAQNKADELKLQPRSPPTTSAYMAPPAPLPQSSPTNTHLLLPPNPALTQPIILGPISSGDNGAYFTGIDTSDGVSMASANQLRPAPQNPVSDNDSIVEPPPPYRPRSIAPPSLTECSRQSSLRVAAAPSATSRTNLIERSPFSNRVDDEVISEMSGPVVERGEDALSAVSDLSYQNDPVVNGSPV</sequence>
<keyword evidence="2" id="KW-0812">Transmembrane</keyword>
<keyword evidence="2" id="KW-0472">Membrane</keyword>
<evidence type="ECO:0000256" key="2">
    <source>
        <dbReference type="SAM" id="Phobius"/>
    </source>
</evidence>
<dbReference type="OrthoDB" id="3935400at2759"/>
<evidence type="ECO:0000313" key="4">
    <source>
        <dbReference type="Proteomes" id="UP000800096"/>
    </source>
</evidence>
<feature type="transmembrane region" description="Helical" evidence="2">
    <location>
        <begin position="111"/>
        <end position="132"/>
    </location>
</feature>
<organism evidence="3 4">
    <name type="scientific">Ampelomyces quisqualis</name>
    <name type="common">Powdery mildew agent</name>
    <dbReference type="NCBI Taxonomy" id="50730"/>
    <lineage>
        <taxon>Eukaryota</taxon>
        <taxon>Fungi</taxon>
        <taxon>Dikarya</taxon>
        <taxon>Ascomycota</taxon>
        <taxon>Pezizomycotina</taxon>
        <taxon>Dothideomycetes</taxon>
        <taxon>Pleosporomycetidae</taxon>
        <taxon>Pleosporales</taxon>
        <taxon>Pleosporineae</taxon>
        <taxon>Phaeosphaeriaceae</taxon>
        <taxon>Ampelomyces</taxon>
    </lineage>
</organism>
<gene>
    <name evidence="3" type="ORF">BDU57DRAFT_295813</name>
</gene>
<keyword evidence="2" id="KW-1133">Transmembrane helix</keyword>
<reference evidence="3" key="1">
    <citation type="journal article" date="2020" name="Stud. Mycol.">
        <title>101 Dothideomycetes genomes: a test case for predicting lifestyles and emergence of pathogens.</title>
        <authorList>
            <person name="Haridas S."/>
            <person name="Albert R."/>
            <person name="Binder M."/>
            <person name="Bloem J."/>
            <person name="Labutti K."/>
            <person name="Salamov A."/>
            <person name="Andreopoulos B."/>
            <person name="Baker S."/>
            <person name="Barry K."/>
            <person name="Bills G."/>
            <person name="Bluhm B."/>
            <person name="Cannon C."/>
            <person name="Castanera R."/>
            <person name="Culley D."/>
            <person name="Daum C."/>
            <person name="Ezra D."/>
            <person name="Gonzalez J."/>
            <person name="Henrissat B."/>
            <person name="Kuo A."/>
            <person name="Liang C."/>
            <person name="Lipzen A."/>
            <person name="Lutzoni F."/>
            <person name="Magnuson J."/>
            <person name="Mondo S."/>
            <person name="Nolan M."/>
            <person name="Ohm R."/>
            <person name="Pangilinan J."/>
            <person name="Park H.-J."/>
            <person name="Ramirez L."/>
            <person name="Alfaro M."/>
            <person name="Sun H."/>
            <person name="Tritt A."/>
            <person name="Yoshinaga Y."/>
            <person name="Zwiers L.-H."/>
            <person name="Turgeon B."/>
            <person name="Goodwin S."/>
            <person name="Spatafora J."/>
            <person name="Crous P."/>
            <person name="Grigoriev I."/>
        </authorList>
    </citation>
    <scope>NUCLEOTIDE SEQUENCE</scope>
    <source>
        <strain evidence="3">HMLAC05119</strain>
    </source>
</reference>
<accession>A0A6A5QJ14</accession>
<dbReference type="Proteomes" id="UP000800096">
    <property type="component" value="Unassembled WGS sequence"/>
</dbReference>
<protein>
    <submittedName>
        <fullName evidence="3">Uncharacterized protein</fullName>
    </submittedName>
</protein>
<evidence type="ECO:0000313" key="3">
    <source>
        <dbReference type="EMBL" id="KAF1914484.1"/>
    </source>
</evidence>
<name>A0A6A5QJ14_AMPQU</name>
<proteinExistence type="predicted"/>
<dbReference type="AlphaFoldDB" id="A0A6A5QJ14"/>